<dbReference type="Proteomes" id="UP000189796">
    <property type="component" value="Chromosome I"/>
</dbReference>
<feature type="domain" description="Thiolase C-terminal" evidence="1">
    <location>
        <begin position="238"/>
        <end position="379"/>
    </location>
</feature>
<reference evidence="2 3" key="1">
    <citation type="submission" date="2016-11" db="EMBL/GenBank/DDBJ databases">
        <authorList>
            <person name="Jaros S."/>
            <person name="Januszkiewicz K."/>
            <person name="Wedrychowicz H."/>
        </authorList>
    </citation>
    <scope>NUCLEOTIDE SEQUENCE [LARGE SCALE GENOMIC DNA]</scope>
    <source>
        <strain evidence="2 3">GAS138</strain>
    </source>
</reference>
<keyword evidence="2" id="KW-0808">Transferase</keyword>
<dbReference type="CDD" id="cd00829">
    <property type="entry name" value="SCP-x_thiolase"/>
    <property type="match status" value="1"/>
</dbReference>
<dbReference type="PANTHER" id="PTHR42870">
    <property type="entry name" value="ACETYL-COA C-ACETYLTRANSFERASE"/>
    <property type="match status" value="1"/>
</dbReference>
<dbReference type="PIRSF" id="PIRSF000429">
    <property type="entry name" value="Ac-CoA_Ac_transf"/>
    <property type="match status" value="1"/>
</dbReference>
<sequence length="381" mass="39734">MIAGIAEPVHGRIPGLTPMALHERLALQALADAGLELHDVDAILTLAPRSDSYLIHAAAFAEYLGITPPTALTLEGGGAAPAIMVDMARKMIEGGSAKTVLIVSADMPLSVNTRDAYVNTLADSGPVHPDIERPFGPTVPSLFGMVARAYMYEFSADESDLGAVAIHDRAAATMHPNSHMRSPMDIATYSASHMIADPLRLLDCSPVSDGGAAVVVTSEERSGKGGKRPIRAIGAGFSTTHLHLSAAPSYTAHGAGLALDRALSFAKRARADIDVALVYDCFSIAMLVNVEDLGFAAKGKAGAAFRSGEFKLDGRLPINTHGGLLSHGYPGRAAGFGNLIEAVVQLRGEAGNRQIPNAEMTMTHGMGGLFATHGVLLLEAT</sequence>
<name>A0A1M5JVV0_9BRAD</name>
<evidence type="ECO:0000259" key="1">
    <source>
        <dbReference type="Pfam" id="PF22691"/>
    </source>
</evidence>
<protein>
    <submittedName>
        <fullName evidence="2">Acetyl-CoA acetyltransferase</fullName>
    </submittedName>
</protein>
<dbReference type="AlphaFoldDB" id="A0A1M5JVV0"/>
<dbReference type="InterPro" id="IPR055140">
    <property type="entry name" value="Thiolase_C_2"/>
</dbReference>
<evidence type="ECO:0000313" key="2">
    <source>
        <dbReference type="EMBL" id="SHG44691.1"/>
    </source>
</evidence>
<dbReference type="Pfam" id="PF22691">
    <property type="entry name" value="Thiolase_C_1"/>
    <property type="match status" value="1"/>
</dbReference>
<dbReference type="EMBL" id="LT670817">
    <property type="protein sequence ID" value="SHG44691.1"/>
    <property type="molecule type" value="Genomic_DNA"/>
</dbReference>
<gene>
    <name evidence="2" type="ORF">SAMN05443248_1590</name>
</gene>
<organism evidence="2 3">
    <name type="scientific">Bradyrhizobium erythrophlei</name>
    <dbReference type="NCBI Taxonomy" id="1437360"/>
    <lineage>
        <taxon>Bacteria</taxon>
        <taxon>Pseudomonadati</taxon>
        <taxon>Pseudomonadota</taxon>
        <taxon>Alphaproteobacteria</taxon>
        <taxon>Hyphomicrobiales</taxon>
        <taxon>Nitrobacteraceae</taxon>
        <taxon>Bradyrhizobium</taxon>
    </lineage>
</organism>
<dbReference type="Gene3D" id="3.40.47.10">
    <property type="match status" value="1"/>
</dbReference>
<dbReference type="PANTHER" id="PTHR42870:SF1">
    <property type="entry name" value="NON-SPECIFIC LIPID-TRANSFER PROTEIN-LIKE 2"/>
    <property type="match status" value="1"/>
</dbReference>
<dbReference type="InterPro" id="IPR016039">
    <property type="entry name" value="Thiolase-like"/>
</dbReference>
<dbReference type="SUPFAM" id="SSF53901">
    <property type="entry name" value="Thiolase-like"/>
    <property type="match status" value="2"/>
</dbReference>
<evidence type="ECO:0000313" key="3">
    <source>
        <dbReference type="Proteomes" id="UP000189796"/>
    </source>
</evidence>
<accession>A0A1M5JVV0</accession>
<dbReference type="InterPro" id="IPR002155">
    <property type="entry name" value="Thiolase"/>
</dbReference>
<proteinExistence type="predicted"/>
<dbReference type="GO" id="GO:0003988">
    <property type="term" value="F:acetyl-CoA C-acyltransferase activity"/>
    <property type="evidence" value="ECO:0007669"/>
    <property type="project" value="UniProtKB-ARBA"/>
</dbReference>